<evidence type="ECO:0000256" key="4">
    <source>
        <dbReference type="ARBA" id="ARBA00022679"/>
    </source>
</evidence>
<evidence type="ECO:0000256" key="3">
    <source>
        <dbReference type="ARBA" id="ARBA00022553"/>
    </source>
</evidence>
<dbReference type="Pfam" id="PF00072">
    <property type="entry name" value="Response_reg"/>
    <property type="match status" value="1"/>
</dbReference>
<comment type="caution">
    <text evidence="11">The sequence shown here is derived from an EMBL/GenBank/DDBJ whole genome shotgun (WGS) entry which is preliminary data.</text>
</comment>
<dbReference type="InterPro" id="IPR036890">
    <property type="entry name" value="HATPase_C_sf"/>
</dbReference>
<feature type="modified residue" description="4-aspartylphosphate" evidence="7">
    <location>
        <position position="720"/>
    </location>
</feature>
<dbReference type="CDD" id="cd16922">
    <property type="entry name" value="HATPase_EvgS-ArcB-TorS-like"/>
    <property type="match status" value="1"/>
</dbReference>
<dbReference type="Pfam" id="PF08447">
    <property type="entry name" value="PAS_3"/>
    <property type="match status" value="1"/>
</dbReference>
<dbReference type="InterPro" id="IPR013655">
    <property type="entry name" value="PAS_fold_3"/>
</dbReference>
<dbReference type="Pfam" id="PF00512">
    <property type="entry name" value="HisKA"/>
    <property type="match status" value="1"/>
</dbReference>
<dbReference type="SMART" id="SM00448">
    <property type="entry name" value="REC"/>
    <property type="match status" value="1"/>
</dbReference>
<dbReference type="PRINTS" id="PR00344">
    <property type="entry name" value="BCTRLSENSOR"/>
</dbReference>
<dbReference type="NCBIfam" id="TIGR00229">
    <property type="entry name" value="sensory_box"/>
    <property type="match status" value="1"/>
</dbReference>
<dbReference type="PROSITE" id="PS50110">
    <property type="entry name" value="RESPONSE_REGULATORY"/>
    <property type="match status" value="1"/>
</dbReference>
<evidence type="ECO:0000259" key="10">
    <source>
        <dbReference type="PROSITE" id="PS50113"/>
    </source>
</evidence>
<dbReference type="InterPro" id="IPR004358">
    <property type="entry name" value="Sig_transdc_His_kin-like_C"/>
</dbReference>
<dbReference type="SUPFAM" id="SSF55874">
    <property type="entry name" value="ATPase domain of HSP90 chaperone/DNA topoisomerase II/histidine kinase"/>
    <property type="match status" value="1"/>
</dbReference>
<dbReference type="SUPFAM" id="SSF52172">
    <property type="entry name" value="CheY-like"/>
    <property type="match status" value="1"/>
</dbReference>
<dbReference type="PROSITE" id="PS50109">
    <property type="entry name" value="HIS_KIN"/>
    <property type="match status" value="1"/>
</dbReference>
<feature type="domain" description="Response regulatory" evidence="9">
    <location>
        <begin position="671"/>
        <end position="790"/>
    </location>
</feature>
<dbReference type="SUPFAM" id="SSF55781">
    <property type="entry name" value="GAF domain-like"/>
    <property type="match status" value="1"/>
</dbReference>
<dbReference type="EC" id="2.7.13.3" evidence="2"/>
<dbReference type="InterPro" id="IPR001610">
    <property type="entry name" value="PAC"/>
</dbReference>
<dbReference type="InterPro" id="IPR013656">
    <property type="entry name" value="PAS_4"/>
</dbReference>
<dbReference type="PANTHER" id="PTHR45339:SF1">
    <property type="entry name" value="HYBRID SIGNAL TRANSDUCTION HISTIDINE KINASE J"/>
    <property type="match status" value="1"/>
</dbReference>
<dbReference type="SMART" id="SM00091">
    <property type="entry name" value="PAS"/>
    <property type="match status" value="1"/>
</dbReference>
<dbReference type="InterPro" id="IPR000014">
    <property type="entry name" value="PAS"/>
</dbReference>
<feature type="domain" description="Histidine kinase" evidence="8">
    <location>
        <begin position="429"/>
        <end position="646"/>
    </location>
</feature>
<dbReference type="Gene3D" id="1.10.287.130">
    <property type="match status" value="1"/>
</dbReference>
<dbReference type="PROSITE" id="PS50113">
    <property type="entry name" value="PAC"/>
    <property type="match status" value="2"/>
</dbReference>
<dbReference type="Pfam" id="PF08448">
    <property type="entry name" value="PAS_4"/>
    <property type="match status" value="1"/>
</dbReference>
<dbReference type="SMART" id="SM00388">
    <property type="entry name" value="HisKA"/>
    <property type="match status" value="1"/>
</dbReference>
<dbReference type="InterPro" id="IPR003661">
    <property type="entry name" value="HisK_dim/P_dom"/>
</dbReference>
<evidence type="ECO:0000256" key="7">
    <source>
        <dbReference type="PROSITE-ProRule" id="PRU00169"/>
    </source>
</evidence>
<dbReference type="Gene3D" id="3.30.450.20">
    <property type="entry name" value="PAS domain"/>
    <property type="match status" value="2"/>
</dbReference>
<dbReference type="Gene3D" id="3.30.450.40">
    <property type="match status" value="1"/>
</dbReference>
<dbReference type="InterPro" id="IPR036097">
    <property type="entry name" value="HisK_dim/P_sf"/>
</dbReference>
<dbReference type="SUPFAM" id="SSF47384">
    <property type="entry name" value="Homodimeric domain of signal transducing histidine kinase"/>
    <property type="match status" value="1"/>
</dbReference>
<evidence type="ECO:0000313" key="12">
    <source>
        <dbReference type="Proteomes" id="UP001549110"/>
    </source>
</evidence>
<keyword evidence="3 7" id="KW-0597">Phosphoprotein</keyword>
<dbReference type="PANTHER" id="PTHR45339">
    <property type="entry name" value="HYBRID SIGNAL TRANSDUCTION HISTIDINE KINASE J"/>
    <property type="match status" value="1"/>
</dbReference>
<dbReference type="SUPFAM" id="SSF55785">
    <property type="entry name" value="PYP-like sensor domain (PAS domain)"/>
    <property type="match status" value="2"/>
</dbReference>
<dbReference type="Pfam" id="PF01590">
    <property type="entry name" value="GAF"/>
    <property type="match status" value="1"/>
</dbReference>
<dbReference type="CDD" id="cd00082">
    <property type="entry name" value="HisKA"/>
    <property type="match status" value="1"/>
</dbReference>
<dbReference type="Gene3D" id="3.30.565.10">
    <property type="entry name" value="Histidine kinase-like ATPase, C-terminal domain"/>
    <property type="match status" value="1"/>
</dbReference>
<dbReference type="InterPro" id="IPR011006">
    <property type="entry name" value="CheY-like_superfamily"/>
</dbReference>
<feature type="domain" description="PAC" evidence="10">
    <location>
        <begin position="359"/>
        <end position="411"/>
    </location>
</feature>
<dbReference type="Pfam" id="PF02518">
    <property type="entry name" value="HATPase_c"/>
    <property type="match status" value="1"/>
</dbReference>
<keyword evidence="4" id="KW-0808">Transferase</keyword>
<evidence type="ECO:0000313" key="11">
    <source>
        <dbReference type="EMBL" id="MET3527911.1"/>
    </source>
</evidence>
<dbReference type="SMART" id="SM00086">
    <property type="entry name" value="PAC"/>
    <property type="match status" value="2"/>
</dbReference>
<dbReference type="InterPro" id="IPR029016">
    <property type="entry name" value="GAF-like_dom_sf"/>
</dbReference>
<dbReference type="InterPro" id="IPR005467">
    <property type="entry name" value="His_kinase_dom"/>
</dbReference>
<dbReference type="Gene3D" id="3.40.50.2300">
    <property type="match status" value="1"/>
</dbReference>
<organism evidence="11 12">
    <name type="scientific">Phenylobacterium koreense</name>
    <dbReference type="NCBI Taxonomy" id="266125"/>
    <lineage>
        <taxon>Bacteria</taxon>
        <taxon>Pseudomonadati</taxon>
        <taxon>Pseudomonadota</taxon>
        <taxon>Alphaproteobacteria</taxon>
        <taxon>Caulobacterales</taxon>
        <taxon>Caulobacteraceae</taxon>
        <taxon>Phenylobacterium</taxon>
    </lineage>
</organism>
<dbReference type="EMBL" id="JBEPLU010000002">
    <property type="protein sequence ID" value="MET3527911.1"/>
    <property type="molecule type" value="Genomic_DNA"/>
</dbReference>
<dbReference type="InterPro" id="IPR001789">
    <property type="entry name" value="Sig_transdc_resp-reg_receiver"/>
</dbReference>
<comment type="catalytic activity">
    <reaction evidence="1">
        <text>ATP + protein L-histidine = ADP + protein N-phospho-L-histidine.</text>
        <dbReference type="EC" id="2.7.13.3"/>
    </reaction>
</comment>
<evidence type="ECO:0000256" key="1">
    <source>
        <dbReference type="ARBA" id="ARBA00000085"/>
    </source>
</evidence>
<evidence type="ECO:0000259" key="9">
    <source>
        <dbReference type="PROSITE" id="PS50110"/>
    </source>
</evidence>
<dbReference type="InterPro" id="IPR003594">
    <property type="entry name" value="HATPase_dom"/>
</dbReference>
<dbReference type="SMART" id="SM00387">
    <property type="entry name" value="HATPase_c"/>
    <property type="match status" value="1"/>
</dbReference>
<gene>
    <name evidence="11" type="ORF">ABID41_003029</name>
</gene>
<evidence type="ECO:0000256" key="2">
    <source>
        <dbReference type="ARBA" id="ARBA00012438"/>
    </source>
</evidence>
<reference evidence="11 12" key="1">
    <citation type="submission" date="2024-06" db="EMBL/GenBank/DDBJ databases">
        <title>Genomic Encyclopedia of Type Strains, Phase IV (KMG-IV): sequencing the most valuable type-strain genomes for metagenomic binning, comparative biology and taxonomic classification.</title>
        <authorList>
            <person name="Goeker M."/>
        </authorList>
    </citation>
    <scope>NUCLEOTIDE SEQUENCE [LARGE SCALE GENOMIC DNA]</scope>
    <source>
        <strain evidence="11 12">DSM 17809</strain>
    </source>
</reference>
<proteinExistence type="predicted"/>
<protein>
    <recommendedName>
        <fullName evidence="2">histidine kinase</fullName>
        <ecNumber evidence="2">2.7.13.3</ecNumber>
    </recommendedName>
</protein>
<feature type="domain" description="PAC" evidence="10">
    <location>
        <begin position="232"/>
        <end position="284"/>
    </location>
</feature>
<dbReference type="CDD" id="cd17546">
    <property type="entry name" value="REC_hyHK_CKI1_RcsC-like"/>
    <property type="match status" value="1"/>
</dbReference>
<evidence type="ECO:0000256" key="6">
    <source>
        <dbReference type="ARBA" id="ARBA00023012"/>
    </source>
</evidence>
<keyword evidence="12" id="KW-1185">Reference proteome</keyword>
<sequence length="798" mass="88321">MGGDEPGPFGLDISQAICDRATRIARTLFRALDAHIIFVKDGQLWRSRERQIIQRSDEGATLALTSGELLWVEDARKDARFCNSPVVTGSPHLRSYVAAPIKLEDGTTPGVLAVFDREPRPYDARLASQLSDLAAFVADEWARAQARKAQERSRRERDAIRATLGAIVDSMPVALILTDREMRVQGASPRWIRSLDLEGEVIHGRTIYELAPHLYSRWTESFDRVLSGEIIRADRVRVVESDGAVRWFRVELAPWRNADGDVGGAIVASHDITDMVEALEATERSEQRLMLAMEIADIHVYEMDYVRRELIKAGAEDTFFSEPKSFDELYRDIYCSIDPRDRDMVVEAWRRHLEEGVPYHPEYRLARSDDREVWTIGASRLITDGHGRPVRLIGALQNISERKESERALIQAKEDAEAANRAKSTFLATMSHEIRTPLNGVLGMAQAMAADDRLPSIQRERLEVIRESGETLLAILNDVLDLSKIEAGKMELEETEFDMAALARGAHATFTAIANKKGLSFDLVIAPQAQGVYRGDSTRVRQILYNLVSNALKFTEHGEVRVSVDRQDGNLKLSVSDTGIGIPAERLGTLFQKFVQADASTTRRYGGTGLGLSICSELVSLMGGTIEATSEVGRGTVFSVTLPLVWIGMSVPAPATVAEAAVEGHVWPSLRVLAAEDNSVNQLVLRTLLHQIGVEPLIVENGAQAVQAWERQEWDVILMDVQMPDMDGPTATAAIRAKELRQGRRRTPIIALTANAMAHQVAEYATAGMDGFVPKPLEVGRLFEALQQVLDAGPTRAA</sequence>
<evidence type="ECO:0000256" key="5">
    <source>
        <dbReference type="ARBA" id="ARBA00022777"/>
    </source>
</evidence>
<dbReference type="InterPro" id="IPR003018">
    <property type="entry name" value="GAF"/>
</dbReference>
<dbReference type="InterPro" id="IPR000700">
    <property type="entry name" value="PAS-assoc_C"/>
</dbReference>
<dbReference type="InterPro" id="IPR035965">
    <property type="entry name" value="PAS-like_dom_sf"/>
</dbReference>
<accession>A0ABV2ELK1</accession>
<name>A0ABV2ELK1_9CAUL</name>
<keyword evidence="5" id="KW-0418">Kinase</keyword>
<dbReference type="CDD" id="cd00130">
    <property type="entry name" value="PAS"/>
    <property type="match status" value="2"/>
</dbReference>
<dbReference type="Proteomes" id="UP001549110">
    <property type="component" value="Unassembled WGS sequence"/>
</dbReference>
<keyword evidence="6" id="KW-0902">Two-component regulatory system</keyword>
<evidence type="ECO:0000259" key="8">
    <source>
        <dbReference type="PROSITE" id="PS50109"/>
    </source>
</evidence>
<dbReference type="RefSeq" id="WP_354297944.1">
    <property type="nucleotide sequence ID" value="NZ_JBEPLU010000002.1"/>
</dbReference>